<evidence type="ECO:0008006" key="5">
    <source>
        <dbReference type="Google" id="ProtNLM"/>
    </source>
</evidence>
<accession>A0A1D2MMP2</accession>
<evidence type="ECO:0000313" key="4">
    <source>
        <dbReference type="Proteomes" id="UP000094527"/>
    </source>
</evidence>
<feature type="region of interest" description="Disordered" evidence="1">
    <location>
        <begin position="34"/>
        <end position="53"/>
    </location>
</feature>
<dbReference type="AlphaFoldDB" id="A0A1D2MMP2"/>
<evidence type="ECO:0000256" key="1">
    <source>
        <dbReference type="SAM" id="MobiDB-lite"/>
    </source>
</evidence>
<evidence type="ECO:0000256" key="2">
    <source>
        <dbReference type="SAM" id="Phobius"/>
    </source>
</evidence>
<comment type="caution">
    <text evidence="3">The sequence shown here is derived from an EMBL/GenBank/DDBJ whole genome shotgun (WGS) entry which is preliminary data.</text>
</comment>
<name>A0A1D2MMP2_ORCCI</name>
<keyword evidence="2" id="KW-0472">Membrane</keyword>
<keyword evidence="2" id="KW-1133">Transmembrane helix</keyword>
<feature type="transmembrane region" description="Helical" evidence="2">
    <location>
        <begin position="12"/>
        <end position="30"/>
    </location>
</feature>
<reference evidence="3 4" key="1">
    <citation type="journal article" date="2016" name="Genome Biol. Evol.">
        <title>Gene Family Evolution Reflects Adaptation to Soil Environmental Stressors in the Genome of the Collembolan Orchesella cincta.</title>
        <authorList>
            <person name="Faddeeva-Vakhrusheva A."/>
            <person name="Derks M.F."/>
            <person name="Anvar S.Y."/>
            <person name="Agamennone V."/>
            <person name="Suring W."/>
            <person name="Smit S."/>
            <person name="van Straalen N.M."/>
            <person name="Roelofs D."/>
        </authorList>
    </citation>
    <scope>NUCLEOTIDE SEQUENCE [LARGE SCALE GENOMIC DNA]</scope>
    <source>
        <tissue evidence="3">Mixed pool</tissue>
    </source>
</reference>
<dbReference type="Proteomes" id="UP000094527">
    <property type="component" value="Unassembled WGS sequence"/>
</dbReference>
<keyword evidence="2" id="KW-0812">Transmembrane</keyword>
<dbReference type="EMBL" id="LJIJ01000822">
    <property type="protein sequence ID" value="ODM94330.1"/>
    <property type="molecule type" value="Genomic_DNA"/>
</dbReference>
<sequence>MRNSNPRGDRIVHVGMVALVFSMAVIKFAFFDPPPRHPPVIQSDEKKDSSKSK</sequence>
<gene>
    <name evidence="3" type="ORF">Ocin01_12351</name>
</gene>
<keyword evidence="4" id="KW-1185">Reference proteome</keyword>
<feature type="compositionally biased region" description="Basic and acidic residues" evidence="1">
    <location>
        <begin position="43"/>
        <end position="53"/>
    </location>
</feature>
<protein>
    <recommendedName>
        <fullName evidence="5">Transmembrane protein</fullName>
    </recommendedName>
</protein>
<evidence type="ECO:0000313" key="3">
    <source>
        <dbReference type="EMBL" id="ODM94330.1"/>
    </source>
</evidence>
<proteinExistence type="predicted"/>
<organism evidence="3 4">
    <name type="scientific">Orchesella cincta</name>
    <name type="common">Springtail</name>
    <name type="synonym">Podura cincta</name>
    <dbReference type="NCBI Taxonomy" id="48709"/>
    <lineage>
        <taxon>Eukaryota</taxon>
        <taxon>Metazoa</taxon>
        <taxon>Ecdysozoa</taxon>
        <taxon>Arthropoda</taxon>
        <taxon>Hexapoda</taxon>
        <taxon>Collembola</taxon>
        <taxon>Entomobryomorpha</taxon>
        <taxon>Entomobryoidea</taxon>
        <taxon>Orchesellidae</taxon>
        <taxon>Orchesellinae</taxon>
        <taxon>Orchesella</taxon>
    </lineage>
</organism>